<name>A0A1B1A1R7_9RHOB</name>
<accession>A0A1B1A1R7</accession>
<reference evidence="1 2" key="1">
    <citation type="journal article" date="2016" name="ISME J.">
        <title>Global occurrence and heterogeneity of the Roseobacter-clade species Ruegeria mobilis.</title>
        <authorList>
            <person name="Sonnenschein E."/>
            <person name="Gram L."/>
        </authorList>
    </citation>
    <scope>NUCLEOTIDE SEQUENCE [LARGE SCALE GENOMIC DNA]</scope>
    <source>
        <strain evidence="1 2">F1926</strain>
    </source>
</reference>
<gene>
    <name evidence="1" type="ORF">K529_006905</name>
</gene>
<dbReference type="Proteomes" id="UP000013243">
    <property type="component" value="Chromosome"/>
</dbReference>
<dbReference type="OrthoDB" id="7359918at2"/>
<dbReference type="RefSeq" id="WP_005615674.1">
    <property type="nucleotide sequence ID" value="NZ_CP015230.1"/>
</dbReference>
<dbReference type="EMBL" id="CP015230">
    <property type="protein sequence ID" value="ANP40491.1"/>
    <property type="molecule type" value="Genomic_DNA"/>
</dbReference>
<protein>
    <submittedName>
        <fullName evidence="1">Uncharacterized protein</fullName>
    </submittedName>
</protein>
<dbReference type="Pfam" id="PF20319">
    <property type="entry name" value="DUF6614"/>
    <property type="match status" value="1"/>
</dbReference>
<dbReference type="STRING" id="1265309.K529_006905"/>
<dbReference type="InterPro" id="IPR046722">
    <property type="entry name" value="DUF6614"/>
</dbReference>
<sequence length="116" mass="13531">MNLYHCQIDLQHEAKALAFASAVEQWMEYLKGRGAITGWRLLRRKLNLANDTCKDFLLEIEFENMTQLDQAFRILGEHDEEVARLYANVNALIARSDFGLYRPFPDPERAERMALI</sequence>
<dbReference type="AlphaFoldDB" id="A0A1B1A1R7"/>
<evidence type="ECO:0000313" key="1">
    <source>
        <dbReference type="EMBL" id="ANP40491.1"/>
    </source>
</evidence>
<dbReference type="GeneID" id="28249547"/>
<organism evidence="1 2">
    <name type="scientific">Tritonibacter mobilis F1926</name>
    <dbReference type="NCBI Taxonomy" id="1265309"/>
    <lineage>
        <taxon>Bacteria</taxon>
        <taxon>Pseudomonadati</taxon>
        <taxon>Pseudomonadota</taxon>
        <taxon>Alphaproteobacteria</taxon>
        <taxon>Rhodobacterales</taxon>
        <taxon>Paracoccaceae</taxon>
        <taxon>Tritonibacter</taxon>
    </lineage>
</organism>
<evidence type="ECO:0000313" key="2">
    <source>
        <dbReference type="Proteomes" id="UP000013243"/>
    </source>
</evidence>
<proteinExistence type="predicted"/>
<dbReference type="KEGG" id="rmb:K529_006905"/>